<proteinExistence type="predicted"/>
<evidence type="ECO:0000313" key="3">
    <source>
        <dbReference type="EMBL" id="AGJ90921.1"/>
    </source>
</evidence>
<keyword evidence="2" id="KW-0812">Transmembrane</keyword>
<dbReference type="PATRIC" id="fig|1292033.3.peg.511"/>
<reference evidence="3 4" key="1">
    <citation type="journal article" date="2013" name="Genome Announc.">
        <title>Complete Genome Sequence of Mycoplasma putrefaciens Strain 9231, One of the Agents of Contagious Agalactia in Goats.</title>
        <authorList>
            <person name="Dupuy V."/>
            <person name="Sirand-Pugnet P."/>
            <person name="Baranowski E."/>
            <person name="Barre A."/>
            <person name="Breton M."/>
            <person name="Couture C."/>
            <person name="Dordet-Frisoni E."/>
            <person name="Gaurivaud P."/>
            <person name="Jacob D."/>
            <person name="Lemaitre C."/>
            <person name="Manso-Silvan L."/>
            <person name="Nikolski M."/>
            <person name="Nouvel L.X."/>
            <person name="Poumarat F."/>
            <person name="Tardy F."/>
            <person name="Thebault P."/>
            <person name="Theil S."/>
            <person name="Citti C."/>
            <person name="Blanchard A."/>
            <person name="Thiaucourt F."/>
        </authorList>
    </citation>
    <scope>NUCLEOTIDE SEQUENCE [LARGE SCALE GENOMIC DNA]</scope>
    <source>
        <strain evidence="3">Mput9231</strain>
    </source>
</reference>
<organism evidence="3 4">
    <name type="scientific">Mycoplasma putrefaciens Mput9231</name>
    <dbReference type="NCBI Taxonomy" id="1292033"/>
    <lineage>
        <taxon>Bacteria</taxon>
        <taxon>Bacillati</taxon>
        <taxon>Mycoplasmatota</taxon>
        <taxon>Mollicutes</taxon>
        <taxon>Mycoplasmataceae</taxon>
        <taxon>Mycoplasma</taxon>
    </lineage>
</organism>
<protein>
    <recommendedName>
        <fullName evidence="5">PARCEL domain-containing protein</fullName>
    </recommendedName>
</protein>
<feature type="region of interest" description="Disordered" evidence="1">
    <location>
        <begin position="1"/>
        <end position="37"/>
    </location>
</feature>
<feature type="compositionally biased region" description="Polar residues" evidence="1">
    <location>
        <begin position="7"/>
        <end position="16"/>
    </location>
</feature>
<name>M9WDT8_9MOLU</name>
<accession>M9WDT8</accession>
<evidence type="ECO:0000313" key="4">
    <source>
        <dbReference type="Proteomes" id="UP000012984"/>
    </source>
</evidence>
<feature type="compositionally biased region" description="Pro residues" evidence="1">
    <location>
        <begin position="111"/>
        <end position="140"/>
    </location>
</feature>
<dbReference type="HOGENOM" id="CLU_426307_0_0_14"/>
<dbReference type="OrthoDB" id="400880at2"/>
<dbReference type="eggNOG" id="COG3291">
    <property type="taxonomic scope" value="Bacteria"/>
</dbReference>
<gene>
    <name evidence="3" type="ORF">MPUT9231_5200</name>
</gene>
<keyword evidence="2" id="KW-1133">Transmembrane helix</keyword>
<feature type="transmembrane region" description="Helical" evidence="2">
    <location>
        <begin position="43"/>
        <end position="66"/>
    </location>
</feature>
<evidence type="ECO:0000256" key="1">
    <source>
        <dbReference type="SAM" id="MobiDB-lite"/>
    </source>
</evidence>
<feature type="region of interest" description="Disordered" evidence="1">
    <location>
        <begin position="68"/>
        <end position="144"/>
    </location>
</feature>
<evidence type="ECO:0008006" key="5">
    <source>
        <dbReference type="Google" id="ProtNLM"/>
    </source>
</evidence>
<keyword evidence="4" id="KW-1185">Reference proteome</keyword>
<dbReference type="Proteomes" id="UP000012984">
    <property type="component" value="Chromosome"/>
</dbReference>
<dbReference type="EMBL" id="CP004357">
    <property type="protein sequence ID" value="AGJ90921.1"/>
    <property type="molecule type" value="Genomic_DNA"/>
</dbReference>
<keyword evidence="2" id="KW-0472">Membrane</keyword>
<dbReference type="KEGG" id="mput:MPUT9231_5200"/>
<dbReference type="InterPro" id="IPR011889">
    <property type="entry name" value="Liste_lipo_26"/>
</dbReference>
<dbReference type="InterPro" id="IPR005046">
    <property type="entry name" value="DUF285"/>
</dbReference>
<dbReference type="NCBIfam" id="TIGR02167">
    <property type="entry name" value="Liste_lipo_26"/>
    <property type="match status" value="2"/>
</dbReference>
<evidence type="ECO:0000256" key="2">
    <source>
        <dbReference type="SAM" id="Phobius"/>
    </source>
</evidence>
<dbReference type="RefSeq" id="WP_015587497.1">
    <property type="nucleotide sequence ID" value="NC_021083.1"/>
</dbReference>
<dbReference type="Pfam" id="PF03382">
    <property type="entry name" value="DUF285"/>
    <property type="match status" value="4"/>
</dbReference>
<dbReference type="AlphaFoldDB" id="M9WDT8"/>
<sequence length="675" mass="77260">MDKNVNKNEIQNQTDKVGQPKNDSDNQQLDEENKLSNHNKTKFLKIFGITGLIAALIATTTITSVAKFCQPKPNKPDTKPDPSPNPDNSDITPSPNPEPNPSPDDDGDSPTPQPQPAPQPQPHPEPVSPTPDFQPQPAPSPDNNEVQIKADIEYMKSIWNDHFKNKRSSIEILQSVEDDFKYVIERTRPEIKNFTIRFEGITDKNQKLGLGKNYKLIITYQNQTFKLHTSNAMYSMKPTILKVIKSFSNPEVNGKILSLLPSENISNYRTIKYEVLQIGYSKVNISLENGLSRTDIQIMNMPREVKKVPSILPREIDSLRKVFSNSQVDKEIDGIKNWDTTMIKSMRYAFNRSSFDGDLSNWDTSNVIDMRGMFTRSTFNNKSIVNWDTSKVKDMSTMFAFNKVFNQDISTKKAIIGNKIYNAWDTSKVKVMDKMFQDATAFNQNITNWDVSNVIRMQRMFYNARLFNQDINTKQVTVGDKTYLAWDIAKVRSIKGMFEEAESFNKDIGNWNISSVVNIFGLFKNAKMFNQDINTKQAIVGKKKYIAWDISNITSLASMFFGAKSFNGNIENWDTLNVKNLNNVFRDAESFNRDISTKSISNISEKSPYIAWNVENLETINYGFYHAKRFNQNLSGWNTLNVNRGRGRRVIWDEGASSWAKENKPCILRERIKGF</sequence>